<proteinExistence type="predicted"/>
<gene>
    <name evidence="5" type="ORF">MVEN_00942800</name>
</gene>
<dbReference type="PANTHER" id="PTHR43439">
    <property type="entry name" value="PHENYLACETATE-COENZYME A LIGASE"/>
    <property type="match status" value="1"/>
</dbReference>
<dbReference type="Gene3D" id="3.40.50.12780">
    <property type="entry name" value="N-terminal domain of ligase-like"/>
    <property type="match status" value="1"/>
</dbReference>
<dbReference type="Pfam" id="PF00501">
    <property type="entry name" value="AMP-binding"/>
    <property type="match status" value="1"/>
</dbReference>
<dbReference type="InterPro" id="IPR042099">
    <property type="entry name" value="ANL_N_sf"/>
</dbReference>
<dbReference type="EMBL" id="JACAZI010000007">
    <property type="protein sequence ID" value="KAF7356123.1"/>
    <property type="molecule type" value="Genomic_DNA"/>
</dbReference>
<reference evidence="5" key="1">
    <citation type="submission" date="2020-05" db="EMBL/GenBank/DDBJ databases">
        <title>Mycena genomes resolve the evolution of fungal bioluminescence.</title>
        <authorList>
            <person name="Tsai I.J."/>
        </authorList>
    </citation>
    <scope>NUCLEOTIDE SEQUENCE</scope>
    <source>
        <strain evidence="5">CCC161011</strain>
    </source>
</reference>
<name>A0A8H6YAE2_9AGAR</name>
<evidence type="ECO:0000313" key="5">
    <source>
        <dbReference type="EMBL" id="KAF7356123.1"/>
    </source>
</evidence>
<evidence type="ECO:0000259" key="4">
    <source>
        <dbReference type="Pfam" id="PF07993"/>
    </source>
</evidence>
<evidence type="ECO:0000256" key="1">
    <source>
        <dbReference type="ARBA" id="ARBA00022450"/>
    </source>
</evidence>
<sequence>MTHPHLLPPAPQTQARSCTTFCPPPRDGSLSVPQIYNWHFYNSPNHKLFVFACADGSMRTIYWPEAVHAAWVGAKLLRDRFKWVPGTAAMPVVAILAASDTISYFTLINSCFRANYVVFPISPRNSPPAIAHLIDKVRVKHLLIGHEPSMQDLAAAALDILAEKYPQRELPEISHVPLFDELFFPENAQTLTPESVPYEYKDPDAIVLILHSSGSTAFPKPIYWSNQRTLETMLIPWFGERDLTNQRLSLHATPMYHIMGILQIFWSASSGLIITSFEPKPIPMIPTPINFFDGAKATDTDILLAVPSFVEAWSREPEYVQWLASRTGILYGGGPLNKEAGDYLASQGVAIFVLYGASEAGIMSTVLPAEVGLYDWEYFHMPAFVTPEMVPYGNNTFELVMLSNVFCTPAVLNTTVRGISAYATSDLLLPHPTKPGYWKVFGRTDDQIMHSTGEKTNPGPLESLLNQDPHIQSSVMFGRGRFQAGVIVDPKPAYKFDPADQVKLAEFRNMIWLTVLKMNEIAPQHSRLFKEMIIVAKPSKPFTYTAKMTVRRGAVIAEYEEEIDILYNMVDESTTLDIPPLINWLADSVRNFVRAAILTVLKAQVGDEDDIFQHGCDSLQATWIRNALLRALHEHTRLDTRRETRNFVYEYPSVARLGEYIFNLGISEMGGAEEETESTEAKTSAMHAMAEKYTENLPKTRLGPAGNGQDTPARDHGMVVLVTGTTGALGCYLLARLLQDPRIDRVYAFNRATRKAVDLLTRQKLTLIDRGLDPGILGSDKLSLLEGDLTEPNLGVSRETYEELYKRVTHIIHSAWPVNFNITLSSFEPNIQGLRNLIDFSLSSPFSEPRTLLYTSSIGVFHSTPTKFHARGHPEVAIEAAVAAGNGYQQSKWIAEEILRIAGESYATAKMLVVRVGQLCGGTNGAWNAHEWVPAIIQSGKFVGCLPDDSRDVSWIPVHLAAAAIVDFLDLPTGKILHLINPKSVPWHTLVAAAALELDVQLVPYADWLSRLETATNVQKNIVTFRATHLLHFFRYLNRKEISQEEAFGLMKLDMVNALSGSEYLRVEDFQLAEKDMEQWIKYWRNVNLL</sequence>
<dbReference type="InterPro" id="IPR036291">
    <property type="entry name" value="NAD(P)-bd_dom_sf"/>
</dbReference>
<dbReference type="InterPro" id="IPR000873">
    <property type="entry name" value="AMP-dep_synth/lig_dom"/>
</dbReference>
<dbReference type="Proteomes" id="UP000620124">
    <property type="component" value="Unassembled WGS sequence"/>
</dbReference>
<dbReference type="Pfam" id="PF23562">
    <property type="entry name" value="AMP-binding_C_3"/>
    <property type="match status" value="1"/>
</dbReference>
<keyword evidence="2" id="KW-0597">Phosphoprotein</keyword>
<dbReference type="PANTHER" id="PTHR43439:SF2">
    <property type="entry name" value="ENZYME, PUTATIVE (JCVI)-RELATED"/>
    <property type="match status" value="1"/>
</dbReference>
<organism evidence="5 6">
    <name type="scientific">Mycena venus</name>
    <dbReference type="NCBI Taxonomy" id="2733690"/>
    <lineage>
        <taxon>Eukaryota</taxon>
        <taxon>Fungi</taxon>
        <taxon>Dikarya</taxon>
        <taxon>Basidiomycota</taxon>
        <taxon>Agaricomycotina</taxon>
        <taxon>Agaricomycetes</taxon>
        <taxon>Agaricomycetidae</taxon>
        <taxon>Agaricales</taxon>
        <taxon>Marasmiineae</taxon>
        <taxon>Mycenaceae</taxon>
        <taxon>Mycena</taxon>
    </lineage>
</organism>
<dbReference type="SUPFAM" id="SSF56801">
    <property type="entry name" value="Acetyl-CoA synthetase-like"/>
    <property type="match status" value="1"/>
</dbReference>
<feature type="domain" description="AMP-dependent synthetase/ligase" evidence="3">
    <location>
        <begin position="93"/>
        <end position="366"/>
    </location>
</feature>
<dbReference type="Pfam" id="PF07993">
    <property type="entry name" value="NAD_binding_4"/>
    <property type="match status" value="1"/>
</dbReference>
<evidence type="ECO:0000259" key="3">
    <source>
        <dbReference type="Pfam" id="PF00501"/>
    </source>
</evidence>
<dbReference type="SUPFAM" id="SSF51735">
    <property type="entry name" value="NAD(P)-binding Rossmann-fold domains"/>
    <property type="match status" value="1"/>
</dbReference>
<dbReference type="AlphaFoldDB" id="A0A8H6YAE2"/>
<evidence type="ECO:0000313" key="6">
    <source>
        <dbReference type="Proteomes" id="UP000620124"/>
    </source>
</evidence>
<dbReference type="InterPro" id="IPR013120">
    <property type="entry name" value="FAR_NAD-bd"/>
</dbReference>
<comment type="caution">
    <text evidence="5">The sequence shown here is derived from an EMBL/GenBank/DDBJ whole genome shotgun (WGS) entry which is preliminary data.</text>
</comment>
<accession>A0A8H6YAE2</accession>
<evidence type="ECO:0000256" key="2">
    <source>
        <dbReference type="ARBA" id="ARBA00022553"/>
    </source>
</evidence>
<dbReference type="OrthoDB" id="429813at2759"/>
<dbReference type="Gene3D" id="3.40.50.720">
    <property type="entry name" value="NAD(P)-binding Rossmann-like Domain"/>
    <property type="match status" value="1"/>
</dbReference>
<keyword evidence="1" id="KW-0596">Phosphopantetheine</keyword>
<feature type="domain" description="Thioester reductase (TE)" evidence="4">
    <location>
        <begin position="722"/>
        <end position="965"/>
    </location>
</feature>
<keyword evidence="6" id="KW-1185">Reference proteome</keyword>
<dbReference type="InterPro" id="IPR051414">
    <property type="entry name" value="Adenylate-forming_Reductase"/>
</dbReference>
<protein>
    <submittedName>
        <fullName evidence="5">Acetyl-CoA synthetase-like protein</fullName>
    </submittedName>
</protein>